<keyword evidence="2" id="KW-1185">Reference proteome</keyword>
<dbReference type="EMBL" id="JANUGU010000001">
    <property type="protein sequence ID" value="MCS0657401.1"/>
    <property type="molecule type" value="Genomic_DNA"/>
</dbReference>
<dbReference type="RefSeq" id="WP_258810545.1">
    <property type="nucleotide sequence ID" value="NZ_JANUGU010000001.1"/>
</dbReference>
<gene>
    <name evidence="1" type="ORF">NX778_04910</name>
</gene>
<reference evidence="1 2" key="1">
    <citation type="submission" date="2022-08" db="EMBL/GenBank/DDBJ databases">
        <title>Reclassification of Massilia species as members of the genera Telluria, Duganella, Pseudoduganella, Mokoshia gen. nov. and Zemynaea gen. nov. using orthogonal and non-orthogonal genome-based approaches.</title>
        <authorList>
            <person name="Bowman J.P."/>
        </authorList>
    </citation>
    <scope>NUCLEOTIDE SEQUENCE [LARGE SCALE GENOMIC DNA]</scope>
    <source>
        <strain evidence="1 2">JCM 31606</strain>
    </source>
</reference>
<sequence length="63" mass="6984">MLGWPLQPLSEAYGKLVKDVEINAGQGLFDLVAKSWNPWSHTTYWTDNGVLDPVANTLRKLAG</sequence>
<protein>
    <submittedName>
        <fullName evidence="1">Uncharacterized protein</fullName>
    </submittedName>
</protein>
<proteinExistence type="predicted"/>
<comment type="caution">
    <text evidence="1">The sequence shown here is derived from an EMBL/GenBank/DDBJ whole genome shotgun (WGS) entry which is preliminary data.</text>
</comment>
<accession>A0ABT2CTU7</accession>
<organism evidence="1 2">
    <name type="scientific">Massilia terrae</name>
    <dbReference type="NCBI Taxonomy" id="1811224"/>
    <lineage>
        <taxon>Bacteria</taxon>
        <taxon>Pseudomonadati</taxon>
        <taxon>Pseudomonadota</taxon>
        <taxon>Betaproteobacteria</taxon>
        <taxon>Burkholderiales</taxon>
        <taxon>Oxalobacteraceae</taxon>
        <taxon>Telluria group</taxon>
        <taxon>Massilia</taxon>
    </lineage>
</organism>
<name>A0ABT2CTU7_9BURK</name>
<evidence type="ECO:0000313" key="1">
    <source>
        <dbReference type="EMBL" id="MCS0657401.1"/>
    </source>
</evidence>
<dbReference type="Proteomes" id="UP001204621">
    <property type="component" value="Unassembled WGS sequence"/>
</dbReference>
<evidence type="ECO:0000313" key="2">
    <source>
        <dbReference type="Proteomes" id="UP001204621"/>
    </source>
</evidence>